<dbReference type="RefSeq" id="WP_322099129.1">
    <property type="nucleotide sequence ID" value="NZ_FTOA01000006.1"/>
</dbReference>
<accession>A0A1N7PCW6</accession>
<dbReference type="AlphaFoldDB" id="A0A1N7PCW6"/>
<gene>
    <name evidence="2" type="ORF">SAMN05421779_106220</name>
</gene>
<reference evidence="2 3" key="1">
    <citation type="submission" date="2017-01" db="EMBL/GenBank/DDBJ databases">
        <authorList>
            <person name="Mah S.A."/>
            <person name="Swanson W.J."/>
            <person name="Moy G.W."/>
            <person name="Vacquier V.D."/>
        </authorList>
    </citation>
    <scope>NUCLEOTIDE SEQUENCE [LARGE SCALE GENOMIC DNA]</scope>
    <source>
        <strain evidence="2 3">DSM 11589</strain>
    </source>
</reference>
<keyword evidence="2" id="KW-0808">Transferase</keyword>
<dbReference type="STRING" id="80876.SAMN05421779_106220"/>
<dbReference type="SUPFAM" id="SSF52540">
    <property type="entry name" value="P-loop containing nucleoside triphosphate hydrolases"/>
    <property type="match status" value="2"/>
</dbReference>
<feature type="domain" description="Polyphosphate kinase-2-related" evidence="1">
    <location>
        <begin position="12"/>
        <end position="230"/>
    </location>
</feature>
<proteinExistence type="predicted"/>
<keyword evidence="3" id="KW-1185">Reference proteome</keyword>
<dbReference type="Gene3D" id="3.40.50.300">
    <property type="entry name" value="P-loop containing nucleotide triphosphate hydrolases"/>
    <property type="match status" value="2"/>
</dbReference>
<evidence type="ECO:0000313" key="3">
    <source>
        <dbReference type="Proteomes" id="UP000185678"/>
    </source>
</evidence>
<dbReference type="PANTHER" id="PTHR34383:SF3">
    <property type="entry name" value="POLYPHOSPHATE:AMP PHOSPHOTRANSFERASE"/>
    <property type="match status" value="1"/>
</dbReference>
<dbReference type="Proteomes" id="UP000185678">
    <property type="component" value="Unassembled WGS sequence"/>
</dbReference>
<dbReference type="InterPro" id="IPR022488">
    <property type="entry name" value="PPK2-related"/>
</dbReference>
<name>A0A1N7PCW6_9PROT</name>
<dbReference type="EMBL" id="FTOA01000006">
    <property type="protein sequence ID" value="SIT08249.1"/>
    <property type="molecule type" value="Genomic_DNA"/>
</dbReference>
<dbReference type="PANTHER" id="PTHR34383">
    <property type="entry name" value="POLYPHOSPHATE:AMP PHOSPHOTRANSFERASE-RELATED"/>
    <property type="match status" value="1"/>
</dbReference>
<keyword evidence="2" id="KW-0418">Kinase</keyword>
<evidence type="ECO:0000313" key="2">
    <source>
        <dbReference type="EMBL" id="SIT08249.1"/>
    </source>
</evidence>
<feature type="domain" description="Polyphosphate kinase-2-related" evidence="1">
    <location>
        <begin position="304"/>
        <end position="527"/>
    </location>
</feature>
<organism evidence="2 3">
    <name type="scientific">Insolitispirillum peregrinum</name>
    <dbReference type="NCBI Taxonomy" id="80876"/>
    <lineage>
        <taxon>Bacteria</taxon>
        <taxon>Pseudomonadati</taxon>
        <taxon>Pseudomonadota</taxon>
        <taxon>Alphaproteobacteria</taxon>
        <taxon>Rhodospirillales</taxon>
        <taxon>Novispirillaceae</taxon>
        <taxon>Insolitispirillum</taxon>
    </lineage>
</organism>
<dbReference type="InterPro" id="IPR027417">
    <property type="entry name" value="P-loop_NTPase"/>
</dbReference>
<dbReference type="Pfam" id="PF03976">
    <property type="entry name" value="PPK2"/>
    <property type="match status" value="2"/>
</dbReference>
<protein>
    <submittedName>
        <fullName evidence="2">Polyphosphate kinase 2, PPK2 family</fullName>
    </submittedName>
</protein>
<dbReference type="GO" id="GO:0016301">
    <property type="term" value="F:kinase activity"/>
    <property type="evidence" value="ECO:0007669"/>
    <property type="project" value="UniProtKB-KW"/>
</dbReference>
<sequence length="541" mass="62668">MMFRTAELGRKVSKEEFDQLAPALRIELVDLQQKLRTAGFPVLLVFAGVDGAGKGESVNLINEWMDPRWIETHAYGDSTDEERQRPEYWRYWRDLPANGKIGCVLRSWYSAPVLDHAQGRISDAELDERLARINTHEKMLADDGALILKFWMHLSKDEQRKRLKKLEKDPNESWRISKTDWANWERYDQFIAAAERTIRVTSAGHAPWSIVEGTDPRYRSLSVLTTIRDAALRHMEAIAMKKRLAAALREEEKKKVTTIQPTLTDTADGPHVVADIGRQGTGMVSVRLPHQPTVLEALDMKQTLTKKDYNSRLAIARARLHHLFRQAKAAGISTTLMFEGWDAAGKGGTIRRITSSMDSGDFKVIPIAAPTDEEKAHHYLWRFWRHLGRAGHATIYDRSWYGRVLVERIEGFATTEEWMRAYGEINDFEEQLVDSGMVLGKFWLHITKEEQLTRFKDRQSIPWKQWKLTDEDWRNRDKWDDYESAVNDMIERTSTRKAPWTLIEANDKQFARVKVVETVIKKLEEALERRGLLVSEKKKDK</sequence>
<evidence type="ECO:0000259" key="1">
    <source>
        <dbReference type="Pfam" id="PF03976"/>
    </source>
</evidence>